<comment type="caution">
    <text evidence="7">The sequence shown here is derived from an EMBL/GenBank/DDBJ whole genome shotgun (WGS) entry which is preliminary data.</text>
</comment>
<feature type="region of interest" description="Disordered" evidence="5">
    <location>
        <begin position="343"/>
        <end position="368"/>
    </location>
</feature>
<organism evidence="7 8">
    <name type="scientific">Actinoalloteichus caeruleus DSM 43889</name>
    <dbReference type="NCBI Taxonomy" id="1120930"/>
    <lineage>
        <taxon>Bacteria</taxon>
        <taxon>Bacillati</taxon>
        <taxon>Actinomycetota</taxon>
        <taxon>Actinomycetes</taxon>
        <taxon>Pseudonocardiales</taxon>
        <taxon>Pseudonocardiaceae</taxon>
        <taxon>Actinoalloteichus</taxon>
        <taxon>Actinoalloteichus cyanogriseus</taxon>
    </lineage>
</organism>
<dbReference type="PANTHER" id="PTHR32114:SF2">
    <property type="entry name" value="ABC TRANSPORTER ABCH.3"/>
    <property type="match status" value="1"/>
</dbReference>
<dbReference type="InterPro" id="IPR038729">
    <property type="entry name" value="Rad50/SbcC_AAA"/>
</dbReference>
<sequence length="985" mass="106379">MRLHRLAVTAFGPYPGRVDVDFDAVGADGLFLLYGDTGAGKTTLLDAVAFALFGTVPGARGEAKRLRCDTSPATTTTEVRLELTVQGHRLRLVRTPEYTRRKRRGAGTTLQRGSVSLTWLDHPGGQGVPEGLTRADEVGRTVQRLLGMTHQQFFQVVLLPQGEFARFLRADTADREKLLERLFGTERFADVERWFRERRRVARQHLDEAAGQVHEVVTRIRQTAAADPPGEQPVSEWLAALRRDARARESEAREAERRAVVLRDEATEALARARALAEACQRRDELQASWRSLEEGRGDRDDWHRRRAAARAAAPVSSAEQHRVRLEAALDLARRDEAAALAEAVPHGWSPEGGDDPRTAADRAREEAGTLAPLVSEEARQLSDTRRLAELAGKVRVEEDQLAELADRSALLPAELAEARVGVEEARSASARLDGLRLRRRELAGLLADARGLPGADDALRAAEDLLRQRVDAHQAARQDLLDVRQRRLAGMAAELATGLVGGEPCAVCGSTDHPAPAEARADPVTEDEELRATSQEERTGAARQVAIAAVRDADAEVRRLRERLGEWTEPALAEELAGVESEENKAESVVSEQADRERLADRLEAEQAALHGRRTLLEAALAATRAEHDALREVVRDRDERLLAARAGFAGVDERRAHLLGLAGSLSTLADAAAERASATDRASEATSAVELAAAGAGFPSVPAALGAALDDAEFAALESAIEDFDRREAGVRAGLADVQAAELPDEAPDLTAAREEAEHHQRAADDAVAGTRDAARIGRELAELGAEWARADAALAPVRAAFDELDALTDVVNGQGQNSRRMSLRSYVLAARLEEVAIAATGRLSRMSQGRFSFVHSDAGGSRGTRGGLWLDVLDDYSGQVRSAKTLSGGESFLASLALALGLADVVAAETGGALLDTLFIDEGFGTLDAETLDLVMNTLDDLRADGRVVGLVSHVEELRQRIPSRIRVRRGREGSSLEPEGC</sequence>
<keyword evidence="7" id="KW-0269">Exonuclease</keyword>
<dbReference type="PANTHER" id="PTHR32114">
    <property type="entry name" value="ABC TRANSPORTER ABCH.3"/>
    <property type="match status" value="1"/>
</dbReference>
<evidence type="ECO:0000256" key="3">
    <source>
        <dbReference type="ARBA" id="ARBA00013368"/>
    </source>
</evidence>
<evidence type="ECO:0000259" key="6">
    <source>
        <dbReference type="Pfam" id="PF13476"/>
    </source>
</evidence>
<dbReference type="GO" id="GO:0004527">
    <property type="term" value="F:exonuclease activity"/>
    <property type="evidence" value="ECO:0007669"/>
    <property type="project" value="UniProtKB-KW"/>
</dbReference>
<keyword evidence="7" id="KW-0378">Hydrolase</keyword>
<keyword evidence="4" id="KW-0175">Coiled coil</keyword>
<comment type="subunit">
    <text evidence="2">Heterodimer of SbcC and SbcD.</text>
</comment>
<feature type="domain" description="Rad50/SbcC-type AAA" evidence="6">
    <location>
        <begin position="6"/>
        <end position="185"/>
    </location>
</feature>
<comment type="similarity">
    <text evidence="1">Belongs to the SMC family. SbcC subfamily.</text>
</comment>
<dbReference type="RefSeq" id="WP_026417337.1">
    <property type="nucleotide sequence ID" value="NZ_AUBJ02000001.1"/>
</dbReference>
<keyword evidence="7" id="KW-0540">Nuclease</keyword>
<protein>
    <recommendedName>
        <fullName evidence="3">Nuclease SbcCD subunit C</fullName>
    </recommendedName>
</protein>
<evidence type="ECO:0000256" key="4">
    <source>
        <dbReference type="SAM" id="Coils"/>
    </source>
</evidence>
<dbReference type="Gene3D" id="3.40.50.300">
    <property type="entry name" value="P-loop containing nucleotide triphosphate hydrolases"/>
    <property type="match status" value="2"/>
</dbReference>
<name>A0ABT1JIN2_ACTCY</name>
<dbReference type="Proteomes" id="UP000791080">
    <property type="component" value="Unassembled WGS sequence"/>
</dbReference>
<evidence type="ECO:0000256" key="1">
    <source>
        <dbReference type="ARBA" id="ARBA00006930"/>
    </source>
</evidence>
<proteinExistence type="inferred from homology"/>
<dbReference type="InterPro" id="IPR027417">
    <property type="entry name" value="P-loop_NTPase"/>
</dbReference>
<feature type="coiled-coil region" evidence="4">
    <location>
        <begin position="238"/>
        <end position="283"/>
    </location>
</feature>
<evidence type="ECO:0000313" key="7">
    <source>
        <dbReference type="EMBL" id="MCP2332328.1"/>
    </source>
</evidence>
<dbReference type="Pfam" id="PF13558">
    <property type="entry name" value="SbcC_Walker_B"/>
    <property type="match status" value="1"/>
</dbReference>
<dbReference type="SUPFAM" id="SSF52540">
    <property type="entry name" value="P-loop containing nucleoside triphosphate hydrolases"/>
    <property type="match status" value="1"/>
</dbReference>
<reference evidence="7 8" key="1">
    <citation type="submission" date="2022-06" db="EMBL/GenBank/DDBJ databases">
        <title>Genomic Encyclopedia of Type Strains, Phase I: the one thousand microbial genomes (KMG-I) project.</title>
        <authorList>
            <person name="Kyrpides N."/>
        </authorList>
    </citation>
    <scope>NUCLEOTIDE SEQUENCE [LARGE SCALE GENOMIC DNA]</scope>
    <source>
        <strain evidence="7 8">DSM 43889</strain>
    </source>
</reference>
<evidence type="ECO:0000313" key="8">
    <source>
        <dbReference type="Proteomes" id="UP000791080"/>
    </source>
</evidence>
<feature type="compositionally biased region" description="Basic and acidic residues" evidence="5">
    <location>
        <begin position="355"/>
        <end position="368"/>
    </location>
</feature>
<gene>
    <name evidence="7" type="ORF">G443_002598</name>
</gene>
<keyword evidence="8" id="KW-1185">Reference proteome</keyword>
<dbReference type="EMBL" id="AUBJ02000001">
    <property type="protein sequence ID" value="MCP2332328.1"/>
    <property type="molecule type" value="Genomic_DNA"/>
</dbReference>
<accession>A0ABT1JIN2</accession>
<evidence type="ECO:0000256" key="5">
    <source>
        <dbReference type="SAM" id="MobiDB-lite"/>
    </source>
</evidence>
<evidence type="ECO:0000256" key="2">
    <source>
        <dbReference type="ARBA" id="ARBA00011322"/>
    </source>
</evidence>
<dbReference type="Pfam" id="PF13476">
    <property type="entry name" value="AAA_23"/>
    <property type="match status" value="1"/>
</dbReference>